<feature type="transmembrane region" description="Helical" evidence="2">
    <location>
        <begin position="267"/>
        <end position="294"/>
    </location>
</feature>
<dbReference type="AlphaFoldDB" id="Q23FN0"/>
<dbReference type="KEGG" id="tet:TTHERM_00079850"/>
<feature type="compositionally biased region" description="Acidic residues" evidence="1">
    <location>
        <begin position="78"/>
        <end position="93"/>
    </location>
</feature>
<keyword evidence="2" id="KW-0472">Membrane</keyword>
<reference evidence="4" key="1">
    <citation type="journal article" date="2006" name="PLoS Biol.">
        <title>Macronuclear genome sequence of the ciliate Tetrahymena thermophila, a model eukaryote.</title>
        <authorList>
            <person name="Eisen J.A."/>
            <person name="Coyne R.S."/>
            <person name="Wu M."/>
            <person name="Wu D."/>
            <person name="Thiagarajan M."/>
            <person name="Wortman J.R."/>
            <person name="Badger J.H."/>
            <person name="Ren Q."/>
            <person name="Amedeo P."/>
            <person name="Jones K.M."/>
            <person name="Tallon L.J."/>
            <person name="Delcher A.L."/>
            <person name="Salzberg S.L."/>
            <person name="Silva J.C."/>
            <person name="Haas B.J."/>
            <person name="Majoros W.H."/>
            <person name="Farzad M."/>
            <person name="Carlton J.M."/>
            <person name="Smith R.K. Jr."/>
            <person name="Garg J."/>
            <person name="Pearlman R.E."/>
            <person name="Karrer K.M."/>
            <person name="Sun L."/>
            <person name="Manning G."/>
            <person name="Elde N.C."/>
            <person name="Turkewitz A.P."/>
            <person name="Asai D.J."/>
            <person name="Wilkes D.E."/>
            <person name="Wang Y."/>
            <person name="Cai H."/>
            <person name="Collins K."/>
            <person name="Stewart B.A."/>
            <person name="Lee S.R."/>
            <person name="Wilamowska K."/>
            <person name="Weinberg Z."/>
            <person name="Ruzzo W.L."/>
            <person name="Wloga D."/>
            <person name="Gaertig J."/>
            <person name="Frankel J."/>
            <person name="Tsao C.-C."/>
            <person name="Gorovsky M.A."/>
            <person name="Keeling P.J."/>
            <person name="Waller R.F."/>
            <person name="Patron N.J."/>
            <person name="Cherry J.M."/>
            <person name="Stover N.A."/>
            <person name="Krieger C.J."/>
            <person name="del Toro C."/>
            <person name="Ryder H.F."/>
            <person name="Williamson S.C."/>
            <person name="Barbeau R.A."/>
            <person name="Hamilton E.P."/>
            <person name="Orias E."/>
        </authorList>
    </citation>
    <scope>NUCLEOTIDE SEQUENCE [LARGE SCALE GENOMIC DNA]</scope>
    <source>
        <strain evidence="4">SB210</strain>
    </source>
</reference>
<evidence type="ECO:0000256" key="2">
    <source>
        <dbReference type="SAM" id="Phobius"/>
    </source>
</evidence>
<evidence type="ECO:0000313" key="4">
    <source>
        <dbReference type="Proteomes" id="UP000009168"/>
    </source>
</evidence>
<keyword evidence="4" id="KW-1185">Reference proteome</keyword>
<feature type="region of interest" description="Disordered" evidence="1">
    <location>
        <begin position="72"/>
        <end position="100"/>
    </location>
</feature>
<gene>
    <name evidence="3" type="ORF">TTHERM_00079850</name>
</gene>
<protein>
    <submittedName>
        <fullName evidence="3">Transmembrane protein, putative</fullName>
    </submittedName>
</protein>
<sequence length="328" mass="38799">MSNIQGYSKIEELRNLEKIYTQSKQQQNKNTKFKEFDLSYKDFYQYNDLVSKQKILDEKNFYKKIQMGQSKNNKSVEEDSSSEEEEKESESLFEQEKDKYEEHIDSTQAESLLQDFYEEEENKIDPFTHKCNDEYNINLKKQRIAYYSLIALIGLTIIQNLVQLIDSFLQVDPKDAILQEMKYYSPYLKFLEFSCLLIFAQQIGLKLKELVNKRKIIYANVSFKKEKLLTKIVVIVEICYQIVIYYLNQQNSNNNIEDQKAIDITILAKIFLIRSLNIIILVIMYALMLTIQVLQSRLINNILKKPLEQSCNSLFQNDNNEDESTSLF</sequence>
<dbReference type="InParanoid" id="Q23FN0"/>
<feature type="transmembrane region" description="Helical" evidence="2">
    <location>
        <begin position="187"/>
        <end position="207"/>
    </location>
</feature>
<proteinExistence type="predicted"/>
<evidence type="ECO:0000256" key="1">
    <source>
        <dbReference type="SAM" id="MobiDB-lite"/>
    </source>
</evidence>
<keyword evidence="2 3" id="KW-0812">Transmembrane</keyword>
<dbReference type="GeneID" id="7824601"/>
<name>Q23FN0_TETTS</name>
<feature type="transmembrane region" description="Helical" evidence="2">
    <location>
        <begin position="144"/>
        <end position="165"/>
    </location>
</feature>
<dbReference type="EMBL" id="GG662704">
    <property type="protein sequence ID" value="EAR95580.2"/>
    <property type="molecule type" value="Genomic_DNA"/>
</dbReference>
<dbReference type="RefSeq" id="XP_001015825.2">
    <property type="nucleotide sequence ID" value="XM_001015825.2"/>
</dbReference>
<keyword evidence="2" id="KW-1133">Transmembrane helix</keyword>
<evidence type="ECO:0000313" key="3">
    <source>
        <dbReference type="EMBL" id="EAR95580.2"/>
    </source>
</evidence>
<accession>Q23FN0</accession>
<organism evidence="3 4">
    <name type="scientific">Tetrahymena thermophila (strain SB210)</name>
    <dbReference type="NCBI Taxonomy" id="312017"/>
    <lineage>
        <taxon>Eukaryota</taxon>
        <taxon>Sar</taxon>
        <taxon>Alveolata</taxon>
        <taxon>Ciliophora</taxon>
        <taxon>Intramacronucleata</taxon>
        <taxon>Oligohymenophorea</taxon>
        <taxon>Hymenostomatida</taxon>
        <taxon>Tetrahymenina</taxon>
        <taxon>Tetrahymenidae</taxon>
        <taxon>Tetrahymena</taxon>
    </lineage>
</organism>
<dbReference type="Proteomes" id="UP000009168">
    <property type="component" value="Unassembled WGS sequence"/>
</dbReference>
<dbReference type="HOGENOM" id="CLU_1091874_0_0_1"/>